<dbReference type="PROSITE" id="PS01234">
    <property type="entry name" value="GATB"/>
    <property type="match status" value="1"/>
</dbReference>
<comment type="subunit">
    <text evidence="2 10">Heterotrimer of A, B and C subunits.</text>
</comment>
<comment type="catalytic activity">
    <reaction evidence="9 10">
        <text>L-glutamyl-tRNA(Gln) + L-glutamine + ATP + H2O = L-glutaminyl-tRNA(Gln) + L-glutamate + ADP + phosphate + H(+)</text>
        <dbReference type="Rhea" id="RHEA:17521"/>
        <dbReference type="Rhea" id="RHEA-COMP:9681"/>
        <dbReference type="Rhea" id="RHEA-COMP:9684"/>
        <dbReference type="ChEBI" id="CHEBI:15377"/>
        <dbReference type="ChEBI" id="CHEBI:15378"/>
        <dbReference type="ChEBI" id="CHEBI:29985"/>
        <dbReference type="ChEBI" id="CHEBI:30616"/>
        <dbReference type="ChEBI" id="CHEBI:43474"/>
        <dbReference type="ChEBI" id="CHEBI:58359"/>
        <dbReference type="ChEBI" id="CHEBI:78520"/>
        <dbReference type="ChEBI" id="CHEBI:78521"/>
        <dbReference type="ChEBI" id="CHEBI:456216"/>
    </reaction>
</comment>
<dbReference type="Gene3D" id="1.10.10.410">
    <property type="match status" value="1"/>
</dbReference>
<dbReference type="InterPro" id="IPR006075">
    <property type="entry name" value="Asn/Gln-tRNA_Trfase_suB/E_cat"/>
</dbReference>
<keyword evidence="13" id="KW-1185">Reference proteome</keyword>
<dbReference type="FunFam" id="1.10.150.380:FF:000001">
    <property type="entry name" value="Aspartyl/glutamyl-tRNA(Asn/Gln) amidotransferase subunit B"/>
    <property type="match status" value="1"/>
</dbReference>
<dbReference type="InterPro" id="IPR018027">
    <property type="entry name" value="Asn/Gln_amidotransferase"/>
</dbReference>
<organism evidence="12 13">
    <name type="scientific">Urinicoccus massiliensis</name>
    <dbReference type="NCBI Taxonomy" id="1723382"/>
    <lineage>
        <taxon>Bacteria</taxon>
        <taxon>Bacillati</taxon>
        <taxon>Bacillota</taxon>
        <taxon>Tissierellia</taxon>
        <taxon>Tissierellales</taxon>
        <taxon>Peptoniphilaceae</taxon>
        <taxon>Urinicoccus</taxon>
    </lineage>
</organism>
<dbReference type="InterPro" id="IPR017958">
    <property type="entry name" value="Gln-tRNA_amidoTrfase_suB_CS"/>
</dbReference>
<dbReference type="InterPro" id="IPR042114">
    <property type="entry name" value="GatB_C_1"/>
</dbReference>
<keyword evidence="4 10" id="KW-0547">Nucleotide-binding</keyword>
<keyword evidence="12" id="KW-0808">Transferase</keyword>
<dbReference type="GO" id="GO:0050567">
    <property type="term" value="F:glutaminyl-tRNA synthase (glutamine-hydrolyzing) activity"/>
    <property type="evidence" value="ECO:0007669"/>
    <property type="project" value="UniProtKB-UniRule"/>
</dbReference>
<dbReference type="EMBL" id="CAACYI010000001">
    <property type="protein sequence ID" value="VFB15802.1"/>
    <property type="molecule type" value="Genomic_DNA"/>
</dbReference>
<keyword evidence="3 10" id="KW-0436">Ligase</keyword>
<comment type="caution">
    <text evidence="12">The sequence shown here is derived from an EMBL/GenBank/DDBJ whole genome shotgun (WGS) entry which is preliminary data.</text>
</comment>
<dbReference type="PANTHER" id="PTHR11659">
    <property type="entry name" value="GLUTAMYL-TRNA GLN AMIDOTRANSFERASE SUBUNIT B MITOCHONDRIAL AND PROKARYOTIC PET112-RELATED"/>
    <property type="match status" value="1"/>
</dbReference>
<dbReference type="GO" id="GO:0070681">
    <property type="term" value="P:glutaminyl-tRNAGln biosynthesis via transamidation"/>
    <property type="evidence" value="ECO:0007669"/>
    <property type="project" value="TreeGrafter"/>
</dbReference>
<evidence type="ECO:0000256" key="8">
    <source>
        <dbReference type="ARBA" id="ARBA00047380"/>
    </source>
</evidence>
<evidence type="ECO:0000256" key="2">
    <source>
        <dbReference type="ARBA" id="ARBA00011123"/>
    </source>
</evidence>
<evidence type="ECO:0000256" key="7">
    <source>
        <dbReference type="ARBA" id="ARBA00024799"/>
    </source>
</evidence>
<evidence type="ECO:0000256" key="4">
    <source>
        <dbReference type="ARBA" id="ARBA00022741"/>
    </source>
</evidence>
<dbReference type="GO" id="GO:0006412">
    <property type="term" value="P:translation"/>
    <property type="evidence" value="ECO:0007669"/>
    <property type="project" value="UniProtKB-UniRule"/>
</dbReference>
<dbReference type="GO" id="GO:0016740">
    <property type="term" value="F:transferase activity"/>
    <property type="evidence" value="ECO:0007669"/>
    <property type="project" value="UniProtKB-KW"/>
</dbReference>
<dbReference type="InterPro" id="IPR003789">
    <property type="entry name" value="Asn/Gln_tRNA_amidoTrase-B-like"/>
</dbReference>
<protein>
    <recommendedName>
        <fullName evidence="10">Aspartyl/glutamyl-tRNA(Asn/Gln) amidotransferase subunit B</fullName>
        <shortName evidence="10">Asp/Glu-ADT subunit B</shortName>
        <ecNumber evidence="10">6.3.5.-</ecNumber>
    </recommendedName>
</protein>
<accession>A0A8H2M610</accession>
<evidence type="ECO:0000256" key="6">
    <source>
        <dbReference type="ARBA" id="ARBA00022917"/>
    </source>
</evidence>
<keyword evidence="5 10" id="KW-0067">ATP-binding</keyword>
<dbReference type="InterPro" id="IPR014746">
    <property type="entry name" value="Gln_synth/guanido_kin_cat_dom"/>
</dbReference>
<dbReference type="NCBIfam" id="NF004012">
    <property type="entry name" value="PRK05477.1-2"/>
    <property type="match status" value="1"/>
</dbReference>
<dbReference type="PANTHER" id="PTHR11659:SF0">
    <property type="entry name" value="GLUTAMYL-TRNA(GLN) AMIDOTRANSFERASE SUBUNIT B, MITOCHONDRIAL"/>
    <property type="match status" value="1"/>
</dbReference>
<dbReference type="InterPro" id="IPR023168">
    <property type="entry name" value="GatB_Yqey_C_2"/>
</dbReference>
<dbReference type="GO" id="GO:0005524">
    <property type="term" value="F:ATP binding"/>
    <property type="evidence" value="ECO:0007669"/>
    <property type="project" value="UniProtKB-KW"/>
</dbReference>
<dbReference type="SUPFAM" id="SSF55931">
    <property type="entry name" value="Glutamine synthetase/guanido kinase"/>
    <property type="match status" value="1"/>
</dbReference>
<dbReference type="EC" id="6.3.5.-" evidence="10"/>
<feature type="domain" description="Asn/Gln amidotransferase" evidence="11">
    <location>
        <begin position="326"/>
        <end position="471"/>
    </location>
</feature>
<dbReference type="Pfam" id="PF02934">
    <property type="entry name" value="GatB_N"/>
    <property type="match status" value="1"/>
</dbReference>
<dbReference type="NCBIfam" id="NF004014">
    <property type="entry name" value="PRK05477.1-4"/>
    <property type="match status" value="1"/>
</dbReference>
<dbReference type="InterPro" id="IPR017959">
    <property type="entry name" value="Asn/Gln-tRNA_amidoTrfase_suB/E"/>
</dbReference>
<dbReference type="Proteomes" id="UP000377798">
    <property type="component" value="Unassembled WGS sequence"/>
</dbReference>
<comment type="similarity">
    <text evidence="1 10">Belongs to the GatB/GatE family. GatB subfamily.</text>
</comment>
<comment type="catalytic activity">
    <reaction evidence="8 10">
        <text>L-aspartyl-tRNA(Asn) + L-glutamine + ATP + H2O = L-asparaginyl-tRNA(Asn) + L-glutamate + ADP + phosphate + 2 H(+)</text>
        <dbReference type="Rhea" id="RHEA:14513"/>
        <dbReference type="Rhea" id="RHEA-COMP:9674"/>
        <dbReference type="Rhea" id="RHEA-COMP:9677"/>
        <dbReference type="ChEBI" id="CHEBI:15377"/>
        <dbReference type="ChEBI" id="CHEBI:15378"/>
        <dbReference type="ChEBI" id="CHEBI:29985"/>
        <dbReference type="ChEBI" id="CHEBI:30616"/>
        <dbReference type="ChEBI" id="CHEBI:43474"/>
        <dbReference type="ChEBI" id="CHEBI:58359"/>
        <dbReference type="ChEBI" id="CHEBI:78515"/>
        <dbReference type="ChEBI" id="CHEBI:78516"/>
        <dbReference type="ChEBI" id="CHEBI:456216"/>
    </reaction>
</comment>
<sequence>MTYRTIVGLEIHVELSTKTKAFCGCENKYGGEPNTRVCPVCLGMPGALPVLNKEVVEYAAMAGKAFNCTIHEKSIFERKNYFYPDLVKGYQLTQNQHALCNDGYVEIDTEGGKKKIGIHQIQIEEDTGKALHSDDRDSLMDYNRCGVPLIEIVTEPDMASSDEAKAFLEAVRSSLRYLEISDCKMEEGSMRCDVNINVENLETGQRSAIAEIKNLNSFRAVGRAIDFETKRQIDLMEAGGEEKKTTRRWDDVKTETVIMRVKYTENDYRFVPEGDLPPLYVGQDWLDKIIDRMPELPKAKMDRFIQDYKLPEYDAQVLTSSKELAQYYEDLAKDFDDYNMLSNWIMGEVLRRVDLEEGFDLPFPGQDLLDLLRMVKEGKINNNAGKKVLRAMFEEGGKPQDLVEKMGLLQMQDSSAMESFVDQVLAENPESVDQIKAGKDRVLGFLVGQVMKKSKGKANPQVVNQLLAEKIKAL</sequence>
<dbReference type="Gene3D" id="1.10.150.380">
    <property type="entry name" value="GatB domain, N-terminal subdomain"/>
    <property type="match status" value="1"/>
</dbReference>
<evidence type="ECO:0000313" key="13">
    <source>
        <dbReference type="Proteomes" id="UP000377798"/>
    </source>
</evidence>
<evidence type="ECO:0000256" key="10">
    <source>
        <dbReference type="HAMAP-Rule" id="MF_00121"/>
    </source>
</evidence>
<comment type="function">
    <text evidence="7 10">Allows the formation of correctly charged Asn-tRNA(Asn) or Gln-tRNA(Gln) through the transamidation of misacylated Asp-tRNA(Asn) or Glu-tRNA(Gln) in organisms which lack either or both of asparaginyl-tRNA or glutaminyl-tRNA synthetases. The reaction takes place in the presence of glutamine and ATP through an activated phospho-Asp-tRNA(Asn) or phospho-Glu-tRNA(Gln).</text>
</comment>
<evidence type="ECO:0000256" key="1">
    <source>
        <dbReference type="ARBA" id="ARBA00005306"/>
    </source>
</evidence>
<gene>
    <name evidence="10 12" type="primary">gatB</name>
    <name evidence="12" type="ORF">NCTC13150_00306</name>
</gene>
<proteinExistence type="inferred from homology"/>
<dbReference type="AlphaFoldDB" id="A0A8H2M610"/>
<evidence type="ECO:0000259" key="11">
    <source>
        <dbReference type="SMART" id="SM00845"/>
    </source>
</evidence>
<evidence type="ECO:0000256" key="9">
    <source>
        <dbReference type="ARBA" id="ARBA00047913"/>
    </source>
</evidence>
<evidence type="ECO:0000256" key="3">
    <source>
        <dbReference type="ARBA" id="ARBA00022598"/>
    </source>
</evidence>
<dbReference type="NCBIfam" id="TIGR00133">
    <property type="entry name" value="gatB"/>
    <property type="match status" value="1"/>
</dbReference>
<dbReference type="FunFam" id="1.10.10.410:FF:000001">
    <property type="entry name" value="Aspartyl/glutamyl-tRNA(Asn/Gln) amidotransferase subunit B"/>
    <property type="match status" value="1"/>
</dbReference>
<dbReference type="RefSeq" id="WP_131748225.1">
    <property type="nucleotide sequence ID" value="NZ_CAACYI010000001.1"/>
</dbReference>
<keyword evidence="6 10" id="KW-0648">Protein biosynthesis</keyword>
<dbReference type="SMART" id="SM00845">
    <property type="entry name" value="GatB_Yqey"/>
    <property type="match status" value="1"/>
</dbReference>
<name>A0A8H2M610_9FIRM</name>
<dbReference type="SUPFAM" id="SSF89095">
    <property type="entry name" value="GatB/YqeY motif"/>
    <property type="match status" value="1"/>
</dbReference>
<evidence type="ECO:0000256" key="5">
    <source>
        <dbReference type="ARBA" id="ARBA00022840"/>
    </source>
</evidence>
<reference evidence="12 13" key="1">
    <citation type="submission" date="2019-02" db="EMBL/GenBank/DDBJ databases">
        <authorList>
            <consortium name="Pathogen Informatics"/>
        </authorList>
    </citation>
    <scope>NUCLEOTIDE SEQUENCE [LARGE SCALE GENOMIC DNA]</scope>
    <source>
        <strain evidence="12 13">3012STDY7089603</strain>
    </source>
</reference>
<evidence type="ECO:0000313" key="12">
    <source>
        <dbReference type="EMBL" id="VFB15802.1"/>
    </source>
</evidence>
<dbReference type="HAMAP" id="MF_00121">
    <property type="entry name" value="GatB"/>
    <property type="match status" value="1"/>
</dbReference>
<dbReference type="Pfam" id="PF02637">
    <property type="entry name" value="GatB_Yqey"/>
    <property type="match status" value="1"/>
</dbReference>
<dbReference type="InterPro" id="IPR004413">
    <property type="entry name" value="GatB"/>
</dbReference>